<evidence type="ECO:0000313" key="7">
    <source>
        <dbReference type="EMBL" id="GHB55965.1"/>
    </source>
</evidence>
<keyword evidence="5 6" id="KW-0472">Membrane</keyword>
<gene>
    <name evidence="7" type="ORF">GCM10007390_06530</name>
</gene>
<feature type="transmembrane region" description="Helical" evidence="6">
    <location>
        <begin position="86"/>
        <end position="106"/>
    </location>
</feature>
<dbReference type="RefSeq" id="WP_189562911.1">
    <property type="nucleotide sequence ID" value="NZ_BMXF01000001.1"/>
</dbReference>
<feature type="transmembrane region" description="Helical" evidence="6">
    <location>
        <begin position="30"/>
        <end position="49"/>
    </location>
</feature>
<reference evidence="7 8" key="1">
    <citation type="journal article" date="2014" name="Int. J. Syst. Evol. Microbiol.">
        <title>Complete genome sequence of Corynebacterium casei LMG S-19264T (=DSM 44701T), isolated from a smear-ripened cheese.</title>
        <authorList>
            <consortium name="US DOE Joint Genome Institute (JGI-PGF)"/>
            <person name="Walter F."/>
            <person name="Albersmeier A."/>
            <person name="Kalinowski J."/>
            <person name="Ruckert C."/>
        </authorList>
    </citation>
    <scope>NUCLEOTIDE SEQUENCE [LARGE SCALE GENOMIC DNA]</scope>
    <source>
        <strain evidence="7 8">KCTC 12866</strain>
    </source>
</reference>
<comment type="subcellular location">
    <subcellularLocation>
        <location evidence="1">Cell membrane</location>
        <topology evidence="1">Multi-pass membrane protein</topology>
    </subcellularLocation>
</comment>
<keyword evidence="2" id="KW-1003">Cell membrane</keyword>
<sequence length="115" mass="12912">MAEIHATPQQAAARHDDVPVDGGAAQRKQIWKVFIILSVITAFEFLIAFTMQTSMLKVAIFVGLTVVKAFYIVAEFMHLKHEVKSLIWSILIPVIFVIWLLLALMLEGGSIFEAR</sequence>
<keyword evidence="3 6" id="KW-0812">Transmembrane</keyword>
<name>A0A8J3D692_9BACT</name>
<comment type="caution">
    <text evidence="7">The sequence shown here is derived from an EMBL/GenBank/DDBJ whole genome shotgun (WGS) entry which is preliminary data.</text>
</comment>
<accession>A0A8J3D692</accession>
<feature type="transmembrane region" description="Helical" evidence="6">
    <location>
        <begin position="55"/>
        <end position="74"/>
    </location>
</feature>
<proteinExistence type="predicted"/>
<dbReference type="Pfam" id="PF03626">
    <property type="entry name" value="COX4_pro"/>
    <property type="match status" value="1"/>
</dbReference>
<evidence type="ECO:0000256" key="2">
    <source>
        <dbReference type="ARBA" id="ARBA00022475"/>
    </source>
</evidence>
<evidence type="ECO:0000256" key="6">
    <source>
        <dbReference type="SAM" id="Phobius"/>
    </source>
</evidence>
<evidence type="ECO:0000313" key="8">
    <source>
        <dbReference type="Proteomes" id="UP000598271"/>
    </source>
</evidence>
<evidence type="ECO:0000256" key="5">
    <source>
        <dbReference type="ARBA" id="ARBA00023136"/>
    </source>
</evidence>
<protein>
    <recommendedName>
        <fullName evidence="9">Cytochrome c oxidase subunit IV</fullName>
    </recommendedName>
</protein>
<dbReference type="InterPro" id="IPR005171">
    <property type="entry name" value="Cyt_c_oxidase_su4_prok"/>
</dbReference>
<dbReference type="Proteomes" id="UP000598271">
    <property type="component" value="Unassembled WGS sequence"/>
</dbReference>
<dbReference type="EMBL" id="BMXF01000001">
    <property type="protein sequence ID" value="GHB55965.1"/>
    <property type="molecule type" value="Genomic_DNA"/>
</dbReference>
<evidence type="ECO:0000256" key="3">
    <source>
        <dbReference type="ARBA" id="ARBA00022692"/>
    </source>
</evidence>
<evidence type="ECO:0000256" key="1">
    <source>
        <dbReference type="ARBA" id="ARBA00004651"/>
    </source>
</evidence>
<dbReference type="GO" id="GO:0005886">
    <property type="term" value="C:plasma membrane"/>
    <property type="evidence" value="ECO:0007669"/>
    <property type="project" value="UniProtKB-SubCell"/>
</dbReference>
<evidence type="ECO:0000256" key="4">
    <source>
        <dbReference type="ARBA" id="ARBA00022989"/>
    </source>
</evidence>
<keyword evidence="4 6" id="KW-1133">Transmembrane helix</keyword>
<dbReference type="AlphaFoldDB" id="A0A8J3D692"/>
<keyword evidence="8" id="KW-1185">Reference proteome</keyword>
<organism evidence="7 8">
    <name type="scientific">Persicitalea jodogahamensis</name>
    <dbReference type="NCBI Taxonomy" id="402147"/>
    <lineage>
        <taxon>Bacteria</taxon>
        <taxon>Pseudomonadati</taxon>
        <taxon>Bacteroidota</taxon>
        <taxon>Cytophagia</taxon>
        <taxon>Cytophagales</taxon>
        <taxon>Spirosomataceae</taxon>
        <taxon>Persicitalea</taxon>
    </lineage>
</organism>
<evidence type="ECO:0008006" key="9">
    <source>
        <dbReference type="Google" id="ProtNLM"/>
    </source>
</evidence>